<dbReference type="Proteomes" id="UP001628192">
    <property type="component" value="Unassembled WGS sequence"/>
</dbReference>
<keyword evidence="2" id="KW-1185">Reference proteome</keyword>
<dbReference type="EMBL" id="BAAFSG010000001">
    <property type="protein sequence ID" value="GAB1254815.1"/>
    <property type="molecule type" value="Genomic_DNA"/>
</dbReference>
<comment type="caution">
    <text evidence="1">The sequence shown here is derived from an EMBL/GenBank/DDBJ whole genome shotgun (WGS) entry which is preliminary data.</text>
</comment>
<proteinExistence type="predicted"/>
<reference evidence="1 2" key="1">
    <citation type="journal article" date="2025" name="Int. J. Syst. Evol. Microbiol.">
        <title>Desulfovibrio falkowii sp. nov., Porphyromonas miyakawae sp. nov., Mediterraneibacter flintii sp. nov. and Owariibacterium komagatae gen. nov., sp. nov., isolated from human faeces.</title>
        <authorList>
            <person name="Hamaguchi T."/>
            <person name="Ohara M."/>
            <person name="Hisatomi A."/>
            <person name="Sekiguchi K."/>
            <person name="Takeda J.I."/>
            <person name="Ueyama J."/>
            <person name="Ito M."/>
            <person name="Nishiwaki H."/>
            <person name="Ogi T."/>
            <person name="Hirayama M."/>
            <person name="Ohkuma M."/>
            <person name="Sakamoto M."/>
            <person name="Ohno K."/>
        </authorList>
    </citation>
    <scope>NUCLEOTIDE SEQUENCE [LARGE SCALE GENOMIC DNA]</scope>
    <source>
        <strain evidence="1 2">13CB8C</strain>
    </source>
</reference>
<protein>
    <submittedName>
        <fullName evidence="1">Uncharacterized protein</fullName>
    </submittedName>
</protein>
<organism evidence="1 2">
    <name type="scientific">Desulfovibrio falkowii</name>
    <dbReference type="NCBI Taxonomy" id="3136602"/>
    <lineage>
        <taxon>Bacteria</taxon>
        <taxon>Pseudomonadati</taxon>
        <taxon>Thermodesulfobacteriota</taxon>
        <taxon>Desulfovibrionia</taxon>
        <taxon>Desulfovibrionales</taxon>
        <taxon>Desulfovibrionaceae</taxon>
        <taxon>Desulfovibrio</taxon>
    </lineage>
</organism>
<evidence type="ECO:0000313" key="2">
    <source>
        <dbReference type="Proteomes" id="UP001628192"/>
    </source>
</evidence>
<gene>
    <name evidence="1" type="ORF">Defa_23020</name>
</gene>
<evidence type="ECO:0000313" key="1">
    <source>
        <dbReference type="EMBL" id="GAB1254815.1"/>
    </source>
</evidence>
<name>A0ABQ0EAI1_9BACT</name>
<accession>A0ABQ0EAI1</accession>
<sequence>MSSALRISGSDNMVSIYPDVGAICQFNHISEYACTAYGHLRGVFEGLLMRTAAGMHEGVIVC</sequence>
<dbReference type="RefSeq" id="WP_394026401.1">
    <property type="nucleotide sequence ID" value="NZ_BAAFSG010000001.1"/>
</dbReference>